<keyword evidence="6" id="KW-1185">Reference proteome</keyword>
<organism evidence="5 6">
    <name type="scientific">Linnemannia elongata AG-77</name>
    <dbReference type="NCBI Taxonomy" id="1314771"/>
    <lineage>
        <taxon>Eukaryota</taxon>
        <taxon>Fungi</taxon>
        <taxon>Fungi incertae sedis</taxon>
        <taxon>Mucoromycota</taxon>
        <taxon>Mortierellomycotina</taxon>
        <taxon>Mortierellomycetes</taxon>
        <taxon>Mortierellales</taxon>
        <taxon>Mortierellaceae</taxon>
        <taxon>Linnemannia</taxon>
    </lineage>
</organism>
<evidence type="ECO:0000259" key="4">
    <source>
        <dbReference type="Pfam" id="PF23276"/>
    </source>
</evidence>
<dbReference type="InterPro" id="IPR051240">
    <property type="entry name" value="Mito_RNA-Proc/Resp"/>
</dbReference>
<feature type="compositionally biased region" description="Basic residues" evidence="3">
    <location>
        <begin position="982"/>
        <end position="994"/>
    </location>
</feature>
<dbReference type="STRING" id="1314771.A0A197KAK0"/>
<feature type="repeat" description="PPR" evidence="2">
    <location>
        <begin position="604"/>
        <end position="638"/>
    </location>
</feature>
<accession>A0A197KAK0</accession>
<dbReference type="GO" id="GO:0003729">
    <property type="term" value="F:mRNA binding"/>
    <property type="evidence" value="ECO:0007669"/>
    <property type="project" value="TreeGrafter"/>
</dbReference>
<feature type="repeat" description="PPR" evidence="2">
    <location>
        <begin position="770"/>
        <end position="804"/>
    </location>
</feature>
<feature type="repeat" description="PPR" evidence="2">
    <location>
        <begin position="534"/>
        <end position="568"/>
    </location>
</feature>
<feature type="region of interest" description="Disordered" evidence="3">
    <location>
        <begin position="125"/>
        <end position="234"/>
    </location>
</feature>
<feature type="region of interest" description="Disordered" evidence="3">
    <location>
        <begin position="1171"/>
        <end position="1190"/>
    </location>
</feature>
<name>A0A197KAK0_9FUNG</name>
<dbReference type="Pfam" id="PF23276">
    <property type="entry name" value="TPR_24"/>
    <property type="match status" value="1"/>
</dbReference>
<sequence length="1190" mass="131976">MISTATLVKRGTSSSSSPAVSSIRRTLYSTTSTRAQSNQSGAPTMESGITRHWIQSFHRMTLHPHLFQATKPHTTSGRLTAHMPRNCATRSYHRSSRAQSNAALVAENGSAELNYVQHRVSDGIATKPSASGARRTKDLSVNAPGPSSSTLSVSKVSAKPISRPRPTHAQHAPLFGRHSTTRRGPFGSARHQLAAEPPRYRLRDVREEPRRPSSQDFNPFMNQPPSSKTSTRLPANAVDSTFSGPDALPSTYWGINSLRMASSQNGSALLRTGARMDHSVETPITLEEAVGVYNAGTGIDMPVESSVPGCLGMTKINPEALSKIIAPELNPYLLVDEFERQFAYSGQWTDPHVLEMSLRRIGKAKMLIDGVPTAFIESSANEEDVLAMGIHAVVSPLTRVNRTPWLGLLFDTLEQRDWVRLLDRPVMLRLQRSIFAPSARNWSDSEATQRARTRVLALALQKRDASRIDYAEWRTQTRRFRLQLAAARALGDQRLGDQDYISFMVSCIKGSQFLELELAVQHYMESQHTAGPPNEAIYQMYLKGLAHQGRMDHAQEAVQSMKRKGMSLSSQTFGIMLEGYGRKMDERRIKDILKSMNNAGHPLTVEMYTSMMSNYIRADKLDEAQKVFQELNRSGLKLDSRSKNVVLQLARLRGRKDAGHSTLFRAAMETLSESGAGVSRATDVSEDEAAVADQIRFNTVIHYNHRLKECADAMDTTKFVKTFKEMADAGLEPNTTSYNILVDYLSQAGSPNDGFLVLEHMKGTLRGRPDAVTYTTLIDCAVKKGEVELGWGLYDEMMRKSIKPTLHTYGTLIDLVGLDPRSRTGRGIVKRHFIPGREHIRFPVKTAIEDRIGLNFAGDLYNQLCNQGLKPSQQIFGGLLDLTVRGGFMQLAQHVYLEMINKNVGPNTAIMTTLIKGFAIQRDFDSGWKVWRNMVESNIPRNAITYYHLIRLCERSLPNPIAMAEALEGSTADLSSEDSRTQKPRRRSNKKKLVKQGEGDAGGGTVVARESLENTARIPLPIWTEITDQMQVDRVQWSRVQQFRRKHVDRAVWSPVVRKVGAVRAATPEDSTLSSPASTPSLSASSLSSSSLDAHPSIRALEGIERGIGEEEDERELLAGAGTLTKDFDGVDSDSPMIREIYTGGGDLFVPRRVPSRRSRLAWDDNTKSVKLDRSKQAITATEPADAAPL</sequence>
<protein>
    <recommendedName>
        <fullName evidence="4">Pentatricopeptide repeat-containing protein-mitochondrial domain-containing protein</fullName>
    </recommendedName>
</protein>
<evidence type="ECO:0000256" key="3">
    <source>
        <dbReference type="SAM" id="MobiDB-lite"/>
    </source>
</evidence>
<dbReference type="Pfam" id="PF13041">
    <property type="entry name" value="PPR_2"/>
    <property type="match status" value="2"/>
</dbReference>
<proteinExistence type="predicted"/>
<feature type="repeat" description="PPR" evidence="2">
    <location>
        <begin position="907"/>
        <end position="941"/>
    </location>
</feature>
<evidence type="ECO:0000313" key="6">
    <source>
        <dbReference type="Proteomes" id="UP000078512"/>
    </source>
</evidence>
<reference evidence="5 6" key="1">
    <citation type="submission" date="2016-05" db="EMBL/GenBank/DDBJ databases">
        <title>Genome sequencing reveals origins of a unique bacterial endosymbiosis in the earliest lineages of terrestrial Fungi.</title>
        <authorList>
            <consortium name="DOE Joint Genome Institute"/>
            <person name="Uehling J."/>
            <person name="Gryganskyi A."/>
            <person name="Hameed K."/>
            <person name="Tschaplinski T."/>
            <person name="Misztal P."/>
            <person name="Wu S."/>
            <person name="Desiro A."/>
            <person name="Vande Pol N."/>
            <person name="Du Z.-Y."/>
            <person name="Zienkiewicz A."/>
            <person name="Zienkiewicz K."/>
            <person name="Morin E."/>
            <person name="Tisserant E."/>
            <person name="Splivallo R."/>
            <person name="Hainaut M."/>
            <person name="Henrissat B."/>
            <person name="Ohm R."/>
            <person name="Kuo A."/>
            <person name="Yan J."/>
            <person name="Lipzen A."/>
            <person name="Nolan M."/>
            <person name="Labutti K."/>
            <person name="Barry K."/>
            <person name="Goldstein A."/>
            <person name="Labbe J."/>
            <person name="Schadt C."/>
            <person name="Tuskan G."/>
            <person name="Grigoriev I."/>
            <person name="Martin F."/>
            <person name="Vilgalys R."/>
            <person name="Bonito G."/>
        </authorList>
    </citation>
    <scope>NUCLEOTIDE SEQUENCE [LARGE SCALE GENOMIC DNA]</scope>
    <source>
        <strain evidence="5 6">AG-77</strain>
    </source>
</reference>
<dbReference type="InterPro" id="IPR057027">
    <property type="entry name" value="TPR_mt"/>
</dbReference>
<dbReference type="AlphaFoldDB" id="A0A197KAK0"/>
<dbReference type="PROSITE" id="PS51375">
    <property type="entry name" value="PPR"/>
    <property type="match status" value="4"/>
</dbReference>
<dbReference type="PANTHER" id="PTHR47933:SF11">
    <property type="entry name" value="PENTATRICOPEPTIDE REPEAT-CONTAINING PROTEIN 2"/>
    <property type="match status" value="1"/>
</dbReference>
<dbReference type="Gene3D" id="1.25.40.10">
    <property type="entry name" value="Tetratricopeptide repeat domain"/>
    <property type="match status" value="3"/>
</dbReference>
<feature type="region of interest" description="Disordered" evidence="3">
    <location>
        <begin position="970"/>
        <end position="1008"/>
    </location>
</feature>
<feature type="region of interest" description="Disordered" evidence="3">
    <location>
        <begin position="1"/>
        <end position="23"/>
    </location>
</feature>
<feature type="compositionally biased region" description="Polar residues" evidence="3">
    <location>
        <begin position="214"/>
        <end position="234"/>
    </location>
</feature>
<evidence type="ECO:0000313" key="5">
    <source>
        <dbReference type="EMBL" id="OAQ34520.1"/>
    </source>
</evidence>
<feature type="compositionally biased region" description="Basic and acidic residues" evidence="3">
    <location>
        <begin position="198"/>
        <end position="213"/>
    </location>
</feature>
<feature type="compositionally biased region" description="Low complexity" evidence="3">
    <location>
        <begin position="1071"/>
        <end position="1091"/>
    </location>
</feature>
<dbReference type="OrthoDB" id="185373at2759"/>
<dbReference type="NCBIfam" id="TIGR00756">
    <property type="entry name" value="PPR"/>
    <property type="match status" value="3"/>
</dbReference>
<keyword evidence="1" id="KW-0677">Repeat</keyword>
<evidence type="ECO:0000256" key="2">
    <source>
        <dbReference type="PROSITE-ProRule" id="PRU00708"/>
    </source>
</evidence>
<feature type="domain" description="Pentatricopeptide repeat-containing protein-mitochondrial" evidence="4">
    <location>
        <begin position="545"/>
        <end position="650"/>
    </location>
</feature>
<feature type="compositionally biased region" description="Low complexity" evidence="3">
    <location>
        <begin position="13"/>
        <end position="22"/>
    </location>
</feature>
<dbReference type="Proteomes" id="UP000078512">
    <property type="component" value="Unassembled WGS sequence"/>
</dbReference>
<feature type="region of interest" description="Disordered" evidence="3">
    <location>
        <begin position="1065"/>
        <end position="1091"/>
    </location>
</feature>
<feature type="compositionally biased region" description="Low complexity" evidence="3">
    <location>
        <begin position="147"/>
        <end position="157"/>
    </location>
</feature>
<dbReference type="Pfam" id="PF13812">
    <property type="entry name" value="PPR_3"/>
    <property type="match status" value="1"/>
</dbReference>
<dbReference type="PANTHER" id="PTHR47933">
    <property type="entry name" value="PENTATRICOPEPTIDE REPEAT-CONTAINING PROTEIN 1, MITOCHONDRIAL"/>
    <property type="match status" value="1"/>
</dbReference>
<gene>
    <name evidence="5" type="ORF">K457DRAFT_133544</name>
</gene>
<dbReference type="InterPro" id="IPR002885">
    <property type="entry name" value="PPR_rpt"/>
</dbReference>
<evidence type="ECO:0000256" key="1">
    <source>
        <dbReference type="ARBA" id="ARBA00022737"/>
    </source>
</evidence>
<dbReference type="EMBL" id="KV442017">
    <property type="protein sequence ID" value="OAQ34520.1"/>
    <property type="molecule type" value="Genomic_DNA"/>
</dbReference>
<dbReference type="InterPro" id="IPR011990">
    <property type="entry name" value="TPR-like_helical_dom_sf"/>
</dbReference>